<gene>
    <name evidence="4" type="primary">cobK</name>
    <name evidence="4" type="ORF">NCTC12967_01201</name>
</gene>
<evidence type="ECO:0000256" key="1">
    <source>
        <dbReference type="ARBA" id="ARBA00004953"/>
    </source>
</evidence>
<keyword evidence="3 4" id="KW-0560">Oxidoreductase</keyword>
<evidence type="ECO:0000313" key="5">
    <source>
        <dbReference type="Proteomes" id="UP000273044"/>
    </source>
</evidence>
<evidence type="ECO:0000313" key="4">
    <source>
        <dbReference type="EMBL" id="VEH69921.1"/>
    </source>
</evidence>
<dbReference type="PANTHER" id="PTHR36925">
    <property type="entry name" value="COBALT-PRECORRIN-6A REDUCTASE"/>
    <property type="match status" value="1"/>
</dbReference>
<evidence type="ECO:0000256" key="3">
    <source>
        <dbReference type="ARBA" id="ARBA00023002"/>
    </source>
</evidence>
<dbReference type="Proteomes" id="UP000273044">
    <property type="component" value="Chromosome"/>
</dbReference>
<keyword evidence="2" id="KW-0169">Cobalamin biosynthesis</keyword>
<name>A0A448MXN4_9ACTN</name>
<comment type="pathway">
    <text evidence="1">Cofactor biosynthesis; adenosylcobalamin biosynthesis.</text>
</comment>
<dbReference type="GO" id="GO:0016994">
    <property type="term" value="F:precorrin-6A reductase activity"/>
    <property type="evidence" value="ECO:0007669"/>
    <property type="project" value="UniProtKB-EC"/>
</dbReference>
<sequence length="249" mass="26711">MGLNVRVKTLILGGTNEGRDLAELLVTDGHEVITSLAGRVRRPARIAGEVRVGGFGGANGMAAWLVGNGINRVVDATHPFAEQISTNAVAACRSTGTPLLRISRPSWASHPLADTWTWVASHDEASREAAGYEKVLLTVGKQSLDHYRNLPDVAARMVELPEEPLPGSWRPLLERGPFTVDSEKELLRDLGVDVLVTKDSGGSLTEAKLTAAADLGVRVIMVRRVPVPKDVPQVATPREALAWVNEVPA</sequence>
<dbReference type="PANTHER" id="PTHR36925:SF1">
    <property type="entry name" value="COBALT-PRECORRIN-6A REDUCTASE"/>
    <property type="match status" value="1"/>
</dbReference>
<dbReference type="EC" id="1.3.1.54" evidence="4"/>
<organism evidence="4 5">
    <name type="scientific">Arachnia propionica</name>
    <dbReference type="NCBI Taxonomy" id="1750"/>
    <lineage>
        <taxon>Bacteria</taxon>
        <taxon>Bacillati</taxon>
        <taxon>Actinomycetota</taxon>
        <taxon>Actinomycetes</taxon>
        <taxon>Propionibacteriales</taxon>
        <taxon>Propionibacteriaceae</taxon>
        <taxon>Arachnia</taxon>
    </lineage>
</organism>
<dbReference type="AlphaFoldDB" id="A0A448MXN4"/>
<dbReference type="NCBIfam" id="TIGR00715">
    <property type="entry name" value="precor6x_red"/>
    <property type="match status" value="1"/>
</dbReference>
<proteinExistence type="predicted"/>
<dbReference type="UniPathway" id="UPA00148"/>
<evidence type="ECO:0000256" key="2">
    <source>
        <dbReference type="ARBA" id="ARBA00022573"/>
    </source>
</evidence>
<dbReference type="InterPro" id="IPR003723">
    <property type="entry name" value="Precorrin-6x_reduct"/>
</dbReference>
<protein>
    <submittedName>
        <fullName evidence="4">Precorrin-6A reductase</fullName>
        <ecNumber evidence="4">1.3.1.54</ecNumber>
    </submittedName>
</protein>
<dbReference type="GO" id="GO:0009236">
    <property type="term" value="P:cobalamin biosynthetic process"/>
    <property type="evidence" value="ECO:0007669"/>
    <property type="project" value="UniProtKB-UniPathway"/>
</dbReference>
<dbReference type="EMBL" id="LR134406">
    <property type="protein sequence ID" value="VEH69921.1"/>
    <property type="molecule type" value="Genomic_DNA"/>
</dbReference>
<dbReference type="PROSITE" id="PS51014">
    <property type="entry name" value="COBK_CBIJ"/>
    <property type="match status" value="1"/>
</dbReference>
<keyword evidence="5" id="KW-1185">Reference proteome</keyword>
<dbReference type="Pfam" id="PF02571">
    <property type="entry name" value="CbiJ"/>
    <property type="match status" value="1"/>
</dbReference>
<accession>A0A448MXN4</accession>
<reference evidence="4 5" key="1">
    <citation type="submission" date="2018-12" db="EMBL/GenBank/DDBJ databases">
        <authorList>
            <consortium name="Pathogen Informatics"/>
        </authorList>
    </citation>
    <scope>NUCLEOTIDE SEQUENCE [LARGE SCALE GENOMIC DNA]</scope>
    <source>
        <strain evidence="4 5">NCTC12967</strain>
    </source>
</reference>
<dbReference type="NCBIfam" id="NF005968">
    <property type="entry name" value="PRK08057.1-2"/>
    <property type="match status" value="1"/>
</dbReference>